<dbReference type="Gene3D" id="3.30.710.10">
    <property type="entry name" value="Potassium Channel Kv1.1, Chain A"/>
    <property type="match status" value="1"/>
</dbReference>
<comment type="caution">
    <text evidence="4">The sequence shown here is derived from an EMBL/GenBank/DDBJ whole genome shotgun (WGS) entry which is preliminary data.</text>
</comment>
<evidence type="ECO:0000259" key="3">
    <source>
        <dbReference type="PROSITE" id="PS50097"/>
    </source>
</evidence>
<dbReference type="EMBL" id="BQKI01000007">
    <property type="protein sequence ID" value="GJM97715.1"/>
    <property type="molecule type" value="Genomic_DNA"/>
</dbReference>
<accession>A0AAV5CHZ6</accession>
<feature type="domain" description="BTB" evidence="3">
    <location>
        <begin position="153"/>
        <end position="216"/>
    </location>
</feature>
<gene>
    <name evidence="4" type="primary">ga14664</name>
    <name evidence="4" type="ORF">PR202_ga14664</name>
</gene>
<evidence type="ECO:0000313" key="4">
    <source>
        <dbReference type="EMBL" id="GJM97715.1"/>
    </source>
</evidence>
<dbReference type="GO" id="GO:0016567">
    <property type="term" value="P:protein ubiquitination"/>
    <property type="evidence" value="ECO:0007669"/>
    <property type="project" value="InterPro"/>
</dbReference>
<dbReference type="InterPro" id="IPR000210">
    <property type="entry name" value="BTB/POZ_dom"/>
</dbReference>
<reference evidence="4" key="2">
    <citation type="submission" date="2021-12" db="EMBL/GenBank/DDBJ databases">
        <title>Resequencing data analysis of finger millet.</title>
        <authorList>
            <person name="Hatakeyama M."/>
            <person name="Aluri S."/>
            <person name="Balachadran M.T."/>
            <person name="Sivarajan S.R."/>
            <person name="Poveda L."/>
            <person name="Shimizu-Inatsugi R."/>
            <person name="Schlapbach R."/>
            <person name="Sreeman S.M."/>
            <person name="Shimizu K.K."/>
        </authorList>
    </citation>
    <scope>NUCLEOTIDE SEQUENCE</scope>
</reference>
<proteinExistence type="inferred from homology"/>
<dbReference type="PANTHER" id="PTHR26379">
    <property type="entry name" value="BTB/POZ AND MATH DOMAIN-CONTAINING PROTEIN 1"/>
    <property type="match status" value="1"/>
</dbReference>
<evidence type="ECO:0000256" key="2">
    <source>
        <dbReference type="ARBA" id="ARBA00010846"/>
    </source>
</evidence>
<dbReference type="SMART" id="SM00225">
    <property type="entry name" value="BTB"/>
    <property type="match status" value="1"/>
</dbReference>
<sequence>MGSSPTLGTGTLQRLSNDLEETTISVQQFKIRGLPEKAAYSIGPTRWRAGEHDMDVQFCVLFPSERHHNPGIMTRIDLATDASVAEASFTCRVLDQTGQFSPWSAKEIATPGKQGHAQDMLVMYGAVPCHPGCDSVIVECEITVQHRRTMKGTDVTFLVSGERITAHKCVLAARSPVFMAELFGDMKENAALEIKIEDMEADVFRALIKFIYTDTLPELVDSQEDQDTKKAIMAQHLLATADRYGMERLKRVREDRICGDISVSTATTTLVLAEQHGCSKLKAKCMEFIVANLADVEAITATDGYKRKAAPRLHRSFSWLL</sequence>
<keyword evidence="5" id="KW-1185">Reference proteome</keyword>
<protein>
    <recommendedName>
        <fullName evidence="3">BTB domain-containing protein</fullName>
    </recommendedName>
</protein>
<dbReference type="Proteomes" id="UP001054889">
    <property type="component" value="Unassembled WGS sequence"/>
</dbReference>
<evidence type="ECO:0000313" key="5">
    <source>
        <dbReference type="Proteomes" id="UP001054889"/>
    </source>
</evidence>
<name>A0AAV5CHZ6_ELECO</name>
<comment type="similarity">
    <text evidence="2">Belongs to the Tdpoz family.</text>
</comment>
<dbReference type="SUPFAM" id="SSF54695">
    <property type="entry name" value="POZ domain"/>
    <property type="match status" value="1"/>
</dbReference>
<dbReference type="InterPro" id="IPR056423">
    <property type="entry name" value="BACK_BPM_SPOP"/>
</dbReference>
<organism evidence="4 5">
    <name type="scientific">Eleusine coracana subsp. coracana</name>
    <dbReference type="NCBI Taxonomy" id="191504"/>
    <lineage>
        <taxon>Eukaryota</taxon>
        <taxon>Viridiplantae</taxon>
        <taxon>Streptophyta</taxon>
        <taxon>Embryophyta</taxon>
        <taxon>Tracheophyta</taxon>
        <taxon>Spermatophyta</taxon>
        <taxon>Magnoliopsida</taxon>
        <taxon>Liliopsida</taxon>
        <taxon>Poales</taxon>
        <taxon>Poaceae</taxon>
        <taxon>PACMAD clade</taxon>
        <taxon>Chloridoideae</taxon>
        <taxon>Cynodonteae</taxon>
        <taxon>Eleusininae</taxon>
        <taxon>Eleusine</taxon>
    </lineage>
</organism>
<dbReference type="Pfam" id="PF00651">
    <property type="entry name" value="BTB"/>
    <property type="match status" value="1"/>
</dbReference>
<dbReference type="Gene3D" id="6.10.250.3030">
    <property type="match status" value="1"/>
</dbReference>
<dbReference type="Pfam" id="PF24570">
    <property type="entry name" value="BACK_BPM_SPOP"/>
    <property type="match status" value="1"/>
</dbReference>
<dbReference type="PANTHER" id="PTHR26379:SF314">
    <property type="entry name" value="OS06G0668300 PROTEIN"/>
    <property type="match status" value="1"/>
</dbReference>
<comment type="pathway">
    <text evidence="1">Protein modification; protein ubiquitination.</text>
</comment>
<dbReference type="InterPro" id="IPR045005">
    <property type="entry name" value="BPM1-6"/>
</dbReference>
<dbReference type="AlphaFoldDB" id="A0AAV5CHZ6"/>
<reference evidence="4" key="1">
    <citation type="journal article" date="2018" name="DNA Res.">
        <title>Multiple hybrid de novo genome assembly of finger millet, an orphan allotetraploid crop.</title>
        <authorList>
            <person name="Hatakeyama M."/>
            <person name="Aluri S."/>
            <person name="Balachadran M.T."/>
            <person name="Sivarajan S.R."/>
            <person name="Patrignani A."/>
            <person name="Gruter S."/>
            <person name="Poveda L."/>
            <person name="Shimizu-Inatsugi R."/>
            <person name="Baeten J."/>
            <person name="Francoijs K.J."/>
            <person name="Nataraja K.N."/>
            <person name="Reddy Y.A.N."/>
            <person name="Phadnis S."/>
            <person name="Ravikumar R.L."/>
            <person name="Schlapbach R."/>
            <person name="Sreeman S.M."/>
            <person name="Shimizu K.K."/>
        </authorList>
    </citation>
    <scope>NUCLEOTIDE SEQUENCE</scope>
</reference>
<evidence type="ECO:0000256" key="1">
    <source>
        <dbReference type="ARBA" id="ARBA00004906"/>
    </source>
</evidence>
<dbReference type="PROSITE" id="PS50097">
    <property type="entry name" value="BTB"/>
    <property type="match status" value="1"/>
</dbReference>
<dbReference type="InterPro" id="IPR011333">
    <property type="entry name" value="SKP1/BTB/POZ_sf"/>
</dbReference>